<dbReference type="InterPro" id="IPR012312">
    <property type="entry name" value="Hemerythrin-like"/>
</dbReference>
<keyword evidence="4" id="KW-1185">Reference proteome</keyword>
<proteinExistence type="predicted"/>
<comment type="caution">
    <text evidence="3">The sequence shown here is derived from an EMBL/GenBank/DDBJ whole genome shotgun (WGS) entry which is preliminary data.</text>
</comment>
<keyword evidence="1" id="KW-0175">Coiled coil</keyword>
<gene>
    <name evidence="3" type="ORF">MiSe_35640</name>
</gene>
<reference evidence="3" key="1">
    <citation type="submission" date="2019-10" db="EMBL/GenBank/DDBJ databases">
        <title>Draft genome sequece of Microseira wollei NIES-4236.</title>
        <authorList>
            <person name="Yamaguchi H."/>
            <person name="Suzuki S."/>
            <person name="Kawachi M."/>
        </authorList>
    </citation>
    <scope>NUCLEOTIDE SEQUENCE</scope>
    <source>
        <strain evidence="3">NIES-4236</strain>
    </source>
</reference>
<dbReference type="Pfam" id="PF01814">
    <property type="entry name" value="Hemerythrin"/>
    <property type="match status" value="1"/>
</dbReference>
<evidence type="ECO:0000256" key="1">
    <source>
        <dbReference type="SAM" id="Coils"/>
    </source>
</evidence>
<feature type="domain" description="Hemerythrin-like" evidence="2">
    <location>
        <begin position="4"/>
        <end position="118"/>
    </location>
</feature>
<dbReference type="CDD" id="cd12108">
    <property type="entry name" value="Hr-like"/>
    <property type="match status" value="1"/>
</dbReference>
<evidence type="ECO:0000259" key="2">
    <source>
        <dbReference type="Pfam" id="PF01814"/>
    </source>
</evidence>
<dbReference type="EMBL" id="BLAY01000052">
    <property type="protein sequence ID" value="GET38805.1"/>
    <property type="molecule type" value="Genomic_DNA"/>
</dbReference>
<dbReference type="Proteomes" id="UP001050975">
    <property type="component" value="Unassembled WGS sequence"/>
</dbReference>
<evidence type="ECO:0000313" key="3">
    <source>
        <dbReference type="EMBL" id="GET38805.1"/>
    </source>
</evidence>
<accession>A0AAV3XDA7</accession>
<dbReference type="AlphaFoldDB" id="A0AAV3XDA7"/>
<feature type="coiled-coil region" evidence="1">
    <location>
        <begin position="59"/>
        <end position="86"/>
    </location>
</feature>
<organism evidence="3 4">
    <name type="scientific">Microseira wollei NIES-4236</name>
    <dbReference type="NCBI Taxonomy" id="2530354"/>
    <lineage>
        <taxon>Bacteria</taxon>
        <taxon>Bacillati</taxon>
        <taxon>Cyanobacteriota</taxon>
        <taxon>Cyanophyceae</taxon>
        <taxon>Oscillatoriophycideae</taxon>
        <taxon>Aerosakkonematales</taxon>
        <taxon>Aerosakkonemataceae</taxon>
        <taxon>Microseira</taxon>
    </lineage>
</organism>
<sequence length="148" mass="17404">MDVFELIKAEHRKAEELFSAIESADDPTQRYDYFQQIYQELNLHAQTEELVLYPAMREYEETNQFVEAAEEEHVKAKELLEEIKSLDPDSSQFKSKIKKLKEAVEHHVQEEENSLLPTVSECMKKKELQQLAQEFQQTKTKLQEDIAA</sequence>
<dbReference type="PANTHER" id="PTHR35585:SF1">
    <property type="entry name" value="HHE DOMAIN PROTEIN (AFU_ORTHOLOGUE AFUA_4G00730)"/>
    <property type="match status" value="1"/>
</dbReference>
<dbReference type="RefSeq" id="WP_226583130.1">
    <property type="nucleotide sequence ID" value="NZ_BLAY01000052.1"/>
</dbReference>
<dbReference type="Gene3D" id="1.20.120.520">
    <property type="entry name" value="nmb1532 protein domain like"/>
    <property type="match status" value="1"/>
</dbReference>
<protein>
    <submittedName>
        <fullName evidence="3">Hemerythrin HHE cation binding domain-containing protein</fullName>
    </submittedName>
</protein>
<name>A0AAV3XDA7_9CYAN</name>
<evidence type="ECO:0000313" key="4">
    <source>
        <dbReference type="Proteomes" id="UP001050975"/>
    </source>
</evidence>
<dbReference type="PANTHER" id="PTHR35585">
    <property type="entry name" value="HHE DOMAIN PROTEIN (AFU_ORTHOLOGUE AFUA_4G00730)"/>
    <property type="match status" value="1"/>
</dbReference>